<dbReference type="Gene3D" id="2.40.160.10">
    <property type="entry name" value="Porin"/>
    <property type="match status" value="1"/>
</dbReference>
<accession>A0A4Q7YHP1</accession>
<reference evidence="2 3" key="1">
    <citation type="submission" date="2019-02" db="EMBL/GenBank/DDBJ databases">
        <title>Genomic Encyclopedia of Type Strains, Phase IV (KMG-IV): sequencing the most valuable type-strain genomes for metagenomic binning, comparative biology and taxonomic classification.</title>
        <authorList>
            <person name="Goeker M."/>
        </authorList>
    </citation>
    <scope>NUCLEOTIDE SEQUENCE [LARGE SCALE GENOMIC DNA]</scope>
    <source>
        <strain evidence="2 3">DSM 105135</strain>
    </source>
</reference>
<keyword evidence="1" id="KW-0732">Signal</keyword>
<dbReference type="EMBL" id="SHKX01000016">
    <property type="protein sequence ID" value="RZU36927.1"/>
    <property type="molecule type" value="Genomic_DNA"/>
</dbReference>
<feature type="signal peptide" evidence="1">
    <location>
        <begin position="1"/>
        <end position="23"/>
    </location>
</feature>
<keyword evidence="3" id="KW-1185">Reference proteome</keyword>
<comment type="caution">
    <text evidence="2">The sequence shown here is derived from an EMBL/GenBank/DDBJ whole genome shotgun (WGS) entry which is preliminary data.</text>
</comment>
<dbReference type="AlphaFoldDB" id="A0A4Q7YHP1"/>
<dbReference type="Pfam" id="PF07396">
    <property type="entry name" value="Porin_O_P"/>
    <property type="match status" value="1"/>
</dbReference>
<dbReference type="Proteomes" id="UP000292423">
    <property type="component" value="Unassembled WGS sequence"/>
</dbReference>
<dbReference type="InterPro" id="IPR010870">
    <property type="entry name" value="Porin_O/P"/>
</dbReference>
<dbReference type="OrthoDB" id="9807854at2"/>
<evidence type="ECO:0000256" key="1">
    <source>
        <dbReference type="SAM" id="SignalP"/>
    </source>
</evidence>
<protein>
    <submittedName>
        <fullName evidence="2">Phosphate-selective porin OprO/OprP</fullName>
    </submittedName>
</protein>
<dbReference type="SUPFAM" id="SSF56935">
    <property type="entry name" value="Porins"/>
    <property type="match status" value="1"/>
</dbReference>
<gene>
    <name evidence="2" type="ORF">EV700_3140</name>
</gene>
<name>A0A4Q7YHP1_9GAMM</name>
<proteinExistence type="predicted"/>
<sequence>MGTRPDFLLLGLLLLAIARPVLADHAAGHHDRMSMEERLQALEAEVARLKAQPALDRVDGGLRARSADGSSRFRFFGRLQADYAFYRKDINDLGSGSELRALRLGARGTVAPGWDYKLETEVQTGQKVRVTEGYIAYTGLRNTRIQIGNLFEMYGLEEYASAVDVTFMERSAAIDTFAPDYNQGVALSRWGENWSLGVGLYGDTANNAQAKLNESWGGSARLVVAPRHEPGDTVSLGLSGYWRDKTDNTIAFSARPDSHVTAFKMVDTGAIANVETVTAITGEFSWVYQECSLQGEATQVRVNRNAGNPDAVFTGAYLAAAFTLTGESRPWDMQTATYGRPSPLGKAGVWEIALRYDTLDLNDTIAGVRGGQLETVTLGLNWYPNPLIRFDLNLIQARAEKDYDGNGTLDTDQPDIAQLRAQLSF</sequence>
<feature type="chain" id="PRO_5020973223" evidence="1">
    <location>
        <begin position="24"/>
        <end position="425"/>
    </location>
</feature>
<evidence type="ECO:0000313" key="2">
    <source>
        <dbReference type="EMBL" id="RZU36927.1"/>
    </source>
</evidence>
<dbReference type="InterPro" id="IPR023614">
    <property type="entry name" value="Porin_dom_sf"/>
</dbReference>
<dbReference type="RefSeq" id="WP_130415538.1">
    <property type="nucleotide sequence ID" value="NZ_SHKX01000016.1"/>
</dbReference>
<organism evidence="2 3">
    <name type="scientific">Fluviicoccus keumensis</name>
    <dbReference type="NCBI Taxonomy" id="1435465"/>
    <lineage>
        <taxon>Bacteria</taxon>
        <taxon>Pseudomonadati</taxon>
        <taxon>Pseudomonadota</taxon>
        <taxon>Gammaproteobacteria</taxon>
        <taxon>Moraxellales</taxon>
        <taxon>Moraxellaceae</taxon>
        <taxon>Fluviicoccus</taxon>
    </lineage>
</organism>
<evidence type="ECO:0000313" key="3">
    <source>
        <dbReference type="Proteomes" id="UP000292423"/>
    </source>
</evidence>